<dbReference type="RefSeq" id="WP_377277229.1">
    <property type="nucleotide sequence ID" value="NZ_JBHSGL010000005.1"/>
</dbReference>
<reference evidence="2" key="1">
    <citation type="journal article" date="2019" name="Int. J. Syst. Evol. Microbiol.">
        <title>The Global Catalogue of Microorganisms (GCM) 10K type strain sequencing project: providing services to taxonomists for standard genome sequencing and annotation.</title>
        <authorList>
            <consortium name="The Broad Institute Genomics Platform"/>
            <consortium name="The Broad Institute Genome Sequencing Center for Infectious Disease"/>
            <person name="Wu L."/>
            <person name="Ma J."/>
        </authorList>
    </citation>
    <scope>NUCLEOTIDE SEQUENCE [LARGE SCALE GENOMIC DNA]</scope>
    <source>
        <strain evidence="2">CGMCC 1.12151</strain>
    </source>
</reference>
<sequence length="80" mass="9520">MIIDAYKRLWPNRQAVQRITTDAELENSVRIELNDELTHPRLRKSVEEKLQLAYRRIEESELSEDEKTALIELYKKLAAH</sequence>
<name>A0ABV9M9W2_9BACL</name>
<protein>
    <submittedName>
        <fullName evidence="1">Uncharacterized protein</fullName>
    </submittedName>
</protein>
<keyword evidence="2" id="KW-1185">Reference proteome</keyword>
<comment type="caution">
    <text evidence="1">The sequence shown here is derived from an EMBL/GenBank/DDBJ whole genome shotgun (WGS) entry which is preliminary data.</text>
</comment>
<dbReference type="Proteomes" id="UP001595932">
    <property type="component" value="Unassembled WGS sequence"/>
</dbReference>
<gene>
    <name evidence="1" type="ORF">ACFO5U_05005</name>
</gene>
<evidence type="ECO:0000313" key="2">
    <source>
        <dbReference type="Proteomes" id="UP001595932"/>
    </source>
</evidence>
<accession>A0ABV9M9W2</accession>
<evidence type="ECO:0000313" key="1">
    <source>
        <dbReference type="EMBL" id="MFC4712199.1"/>
    </source>
</evidence>
<proteinExistence type="predicted"/>
<dbReference type="EMBL" id="JBHSGL010000005">
    <property type="protein sequence ID" value="MFC4712199.1"/>
    <property type="molecule type" value="Genomic_DNA"/>
</dbReference>
<organism evidence="1 2">
    <name type="scientific">Planococcus dechangensis</name>
    <dbReference type="NCBI Taxonomy" id="1176255"/>
    <lineage>
        <taxon>Bacteria</taxon>
        <taxon>Bacillati</taxon>
        <taxon>Bacillota</taxon>
        <taxon>Bacilli</taxon>
        <taxon>Bacillales</taxon>
        <taxon>Caryophanaceae</taxon>
        <taxon>Planococcus</taxon>
    </lineage>
</organism>